<comment type="similarity">
    <text evidence="1">Belongs to the LysR transcriptional regulatory family.</text>
</comment>
<protein>
    <submittedName>
        <fullName evidence="6">LysR family transcriptional regulator</fullName>
    </submittedName>
</protein>
<dbReference type="Pfam" id="PF03466">
    <property type="entry name" value="LysR_substrate"/>
    <property type="match status" value="1"/>
</dbReference>
<keyword evidence="3" id="KW-0238">DNA-binding</keyword>
<dbReference type="PANTHER" id="PTHR30126">
    <property type="entry name" value="HTH-TYPE TRANSCRIPTIONAL REGULATOR"/>
    <property type="match status" value="1"/>
</dbReference>
<dbReference type="EMBL" id="JAMHFX010000224">
    <property type="protein sequence ID" value="MCO1623729.1"/>
    <property type="molecule type" value="Genomic_DNA"/>
</dbReference>
<evidence type="ECO:0000313" key="6">
    <source>
        <dbReference type="EMBL" id="MCO1623729.1"/>
    </source>
</evidence>
<dbReference type="InterPro" id="IPR036388">
    <property type="entry name" value="WH-like_DNA-bd_sf"/>
</dbReference>
<dbReference type="Gene3D" id="3.40.190.10">
    <property type="entry name" value="Periplasmic binding protein-like II"/>
    <property type="match status" value="2"/>
</dbReference>
<dbReference type="InterPro" id="IPR000847">
    <property type="entry name" value="LysR_HTH_N"/>
</dbReference>
<dbReference type="SUPFAM" id="SSF53850">
    <property type="entry name" value="Periplasmic binding protein-like II"/>
    <property type="match status" value="1"/>
</dbReference>
<gene>
    <name evidence="6" type="ORF">M8C81_24330</name>
</gene>
<keyword evidence="2" id="KW-0805">Transcription regulation</keyword>
<dbReference type="PROSITE" id="PS50931">
    <property type="entry name" value="HTH_LYSR"/>
    <property type="match status" value="1"/>
</dbReference>
<reference evidence="6" key="2">
    <citation type="submission" date="2023-08" db="EMBL/GenBank/DDBJ databases">
        <title>Isolation, Identification, Denitrification Characteristics of A Highly Efficient Aerobic Denitrifying Bacterial Strain DS2.</title>
        <authorList>
            <person name="Wang H."/>
        </authorList>
    </citation>
    <scope>NUCLEOTIDE SEQUENCE</scope>
    <source>
        <strain evidence="6">DS2</strain>
    </source>
</reference>
<sequence>MDKHPKANKIRTQDSLFSKRHFMTLKQLEAFYWAATCASFAVAASRLNISVSSLSKRISELEVSLGAELFNRTGRAASLTAAGQQLVPHARDLISHAGRFLALAKSNSALEGRCRFGAGELTGLTWLPRMLEKLQQAHPLLLVEPSVGVGQAIEERLADGDLDFALIAGPSTRTSISSQIIGQAEFIWVSRPDLPTSADLSKLQPENLVETVLISLPATAGTVRILDDWLADQHVSPGRLLPCENWGAIAGLIVQGLGVGFLPKAWAQSLVLRGLLVELPRFPALRPLQYTFQWRRDDNRALIEQCRLIASECIDFHAPVTLH</sequence>
<reference evidence="6" key="1">
    <citation type="submission" date="2022-05" db="EMBL/GenBank/DDBJ databases">
        <authorList>
            <person name="Yi M."/>
        </authorList>
    </citation>
    <scope>NUCLEOTIDE SEQUENCE</scope>
    <source>
        <strain evidence="6">DS2</strain>
    </source>
</reference>
<dbReference type="PANTHER" id="PTHR30126:SF94">
    <property type="entry name" value="LYSR FAMILY TRANSCRIPTIONAL REGULATOR"/>
    <property type="match status" value="1"/>
</dbReference>
<evidence type="ECO:0000256" key="2">
    <source>
        <dbReference type="ARBA" id="ARBA00023015"/>
    </source>
</evidence>
<feature type="domain" description="HTH lysR-type" evidence="5">
    <location>
        <begin position="23"/>
        <end position="80"/>
    </location>
</feature>
<keyword evidence="4" id="KW-0804">Transcription</keyword>
<dbReference type="GO" id="GO:0003700">
    <property type="term" value="F:DNA-binding transcription factor activity"/>
    <property type="evidence" value="ECO:0007669"/>
    <property type="project" value="InterPro"/>
</dbReference>
<accession>A0AAW5HRI1</accession>
<dbReference type="InterPro" id="IPR005119">
    <property type="entry name" value="LysR_subst-bd"/>
</dbReference>
<evidence type="ECO:0000259" key="5">
    <source>
        <dbReference type="PROSITE" id="PS50931"/>
    </source>
</evidence>
<evidence type="ECO:0000256" key="4">
    <source>
        <dbReference type="ARBA" id="ARBA00023163"/>
    </source>
</evidence>
<dbReference type="Gene3D" id="1.10.10.10">
    <property type="entry name" value="Winged helix-like DNA-binding domain superfamily/Winged helix DNA-binding domain"/>
    <property type="match status" value="1"/>
</dbReference>
<dbReference type="RefSeq" id="WP_252461456.1">
    <property type="nucleotide sequence ID" value="NZ_JAMHFX010000224.1"/>
</dbReference>
<name>A0AAW5HRI1_PSEPU</name>
<dbReference type="InterPro" id="IPR036390">
    <property type="entry name" value="WH_DNA-bd_sf"/>
</dbReference>
<evidence type="ECO:0000313" key="7">
    <source>
        <dbReference type="Proteomes" id="UP001202943"/>
    </source>
</evidence>
<organism evidence="6 7">
    <name type="scientific">Pseudomonas putida</name>
    <name type="common">Arthrobacter siderocapsulatus</name>
    <dbReference type="NCBI Taxonomy" id="303"/>
    <lineage>
        <taxon>Bacteria</taxon>
        <taxon>Pseudomonadati</taxon>
        <taxon>Pseudomonadota</taxon>
        <taxon>Gammaproteobacteria</taxon>
        <taxon>Pseudomonadales</taxon>
        <taxon>Pseudomonadaceae</taxon>
        <taxon>Pseudomonas</taxon>
    </lineage>
</organism>
<dbReference type="CDD" id="cd05466">
    <property type="entry name" value="PBP2_LTTR_substrate"/>
    <property type="match status" value="1"/>
</dbReference>
<evidence type="ECO:0000256" key="1">
    <source>
        <dbReference type="ARBA" id="ARBA00009437"/>
    </source>
</evidence>
<dbReference type="Proteomes" id="UP001202943">
    <property type="component" value="Unassembled WGS sequence"/>
</dbReference>
<evidence type="ECO:0000256" key="3">
    <source>
        <dbReference type="ARBA" id="ARBA00023125"/>
    </source>
</evidence>
<dbReference type="SUPFAM" id="SSF46785">
    <property type="entry name" value="Winged helix' DNA-binding domain"/>
    <property type="match status" value="1"/>
</dbReference>
<dbReference type="AlphaFoldDB" id="A0AAW5HRI1"/>
<comment type="caution">
    <text evidence="6">The sequence shown here is derived from an EMBL/GenBank/DDBJ whole genome shotgun (WGS) entry which is preliminary data.</text>
</comment>
<dbReference type="Pfam" id="PF00126">
    <property type="entry name" value="HTH_1"/>
    <property type="match status" value="1"/>
</dbReference>
<proteinExistence type="inferred from homology"/>
<dbReference type="GO" id="GO:0000976">
    <property type="term" value="F:transcription cis-regulatory region binding"/>
    <property type="evidence" value="ECO:0007669"/>
    <property type="project" value="TreeGrafter"/>
</dbReference>
<dbReference type="FunFam" id="1.10.10.10:FF:000001">
    <property type="entry name" value="LysR family transcriptional regulator"/>
    <property type="match status" value="1"/>
</dbReference>